<keyword evidence="4" id="KW-1185">Reference proteome</keyword>
<dbReference type="PANTHER" id="PTHR38848:SF3">
    <property type="entry name" value="G-PROTEIN COUPLED RECEPTORS FAMILY 3 PROFILE DOMAIN-CONTAINING PROTEIN"/>
    <property type="match status" value="1"/>
</dbReference>
<feature type="transmembrane region" description="Helical" evidence="1">
    <location>
        <begin position="80"/>
        <end position="97"/>
    </location>
</feature>
<dbReference type="OrthoDB" id="3210850at2759"/>
<evidence type="ECO:0000313" key="3">
    <source>
        <dbReference type="EMBL" id="KAF2457261.1"/>
    </source>
</evidence>
<feature type="transmembrane region" description="Helical" evidence="1">
    <location>
        <begin position="148"/>
        <end position="170"/>
    </location>
</feature>
<reference evidence="3" key="1">
    <citation type="journal article" date="2020" name="Stud. Mycol.">
        <title>101 Dothideomycetes genomes: a test case for predicting lifestyles and emergence of pathogens.</title>
        <authorList>
            <person name="Haridas S."/>
            <person name="Albert R."/>
            <person name="Binder M."/>
            <person name="Bloem J."/>
            <person name="Labutti K."/>
            <person name="Salamov A."/>
            <person name="Andreopoulos B."/>
            <person name="Baker S."/>
            <person name="Barry K."/>
            <person name="Bills G."/>
            <person name="Bluhm B."/>
            <person name="Cannon C."/>
            <person name="Castanera R."/>
            <person name="Culley D."/>
            <person name="Daum C."/>
            <person name="Ezra D."/>
            <person name="Gonzalez J."/>
            <person name="Henrissat B."/>
            <person name="Kuo A."/>
            <person name="Liang C."/>
            <person name="Lipzen A."/>
            <person name="Lutzoni F."/>
            <person name="Magnuson J."/>
            <person name="Mondo S."/>
            <person name="Nolan M."/>
            <person name="Ohm R."/>
            <person name="Pangilinan J."/>
            <person name="Park H.-J."/>
            <person name="Ramirez L."/>
            <person name="Alfaro M."/>
            <person name="Sun H."/>
            <person name="Tritt A."/>
            <person name="Yoshinaga Y."/>
            <person name="Zwiers L.-H."/>
            <person name="Turgeon B."/>
            <person name="Goodwin S."/>
            <person name="Spatafora J."/>
            <person name="Crous P."/>
            <person name="Grigoriev I."/>
        </authorList>
    </citation>
    <scope>NUCLEOTIDE SEQUENCE</scope>
    <source>
        <strain evidence="3">ATCC 16933</strain>
    </source>
</reference>
<name>A0A6A6NZT0_9PEZI</name>
<feature type="transmembrane region" description="Helical" evidence="1">
    <location>
        <begin position="306"/>
        <end position="330"/>
    </location>
</feature>
<dbReference type="AlphaFoldDB" id="A0A6A6NZT0"/>
<feature type="transmembrane region" description="Helical" evidence="1">
    <location>
        <begin position="336"/>
        <end position="358"/>
    </location>
</feature>
<sequence length="388" mass="41589">MPPSWSACFAFCSLLASAASPIGAHAAPSAHPGFYYFYRHDNAASQQLDARDTEETGPVVDGDANPGHAVVRGENVNARTIYTVVSMTCMVILAWLLGSRAKYLRLRHIFRMNPTRLIVVIQHALAVAFVFCAAVVESGLGLSTDSSCFSAIIVCLVFYVLSKIVMYVFLVERAHALRDPFLSRAHDAVWVSFMLVVLTGFGSIATVAFVYPLHDISALDGKCRIGIPLKVSVPLLAYDIAINIGLTAVFIALLGRALRFDPFAHHAAAAPPPLPAPATGGPPPAADAPRPSLLSARLKASLGRRLAWKSFAGAGLVLIPTVANLGVLYYLNGREQGWLCFTVCTLDVTWAVIIIHCLTTDEVEMDGRAAGMNRMQEVTSSASIAVPL</sequence>
<proteinExistence type="predicted"/>
<dbReference type="Proteomes" id="UP000799766">
    <property type="component" value="Unassembled WGS sequence"/>
</dbReference>
<evidence type="ECO:0008006" key="5">
    <source>
        <dbReference type="Google" id="ProtNLM"/>
    </source>
</evidence>
<keyword evidence="1" id="KW-1133">Transmembrane helix</keyword>
<keyword evidence="1" id="KW-0812">Transmembrane</keyword>
<gene>
    <name evidence="3" type="ORF">BDY21DRAFT_392487</name>
</gene>
<protein>
    <recommendedName>
        <fullName evidence="5">G-protein coupled receptors family 1 profile domain-containing protein</fullName>
    </recommendedName>
</protein>
<accession>A0A6A6NZT0</accession>
<feature type="transmembrane region" description="Helical" evidence="1">
    <location>
        <begin position="231"/>
        <end position="254"/>
    </location>
</feature>
<keyword evidence="2" id="KW-0732">Signal</keyword>
<evidence type="ECO:0000256" key="1">
    <source>
        <dbReference type="SAM" id="Phobius"/>
    </source>
</evidence>
<dbReference type="EMBL" id="MU001681">
    <property type="protein sequence ID" value="KAF2457261.1"/>
    <property type="molecule type" value="Genomic_DNA"/>
</dbReference>
<feature type="chain" id="PRO_5025462152" description="G-protein coupled receptors family 1 profile domain-containing protein" evidence="2">
    <location>
        <begin position="27"/>
        <end position="388"/>
    </location>
</feature>
<dbReference type="PANTHER" id="PTHR38848">
    <property type="entry name" value="G-PROTEIN COUPLED RECEPTORS FAMILY 3 PROFILE DOMAIN-CONTAINING PROTEIN"/>
    <property type="match status" value="1"/>
</dbReference>
<keyword evidence="1" id="KW-0472">Membrane</keyword>
<feature type="signal peptide" evidence="2">
    <location>
        <begin position="1"/>
        <end position="26"/>
    </location>
</feature>
<feature type="transmembrane region" description="Helical" evidence="1">
    <location>
        <begin position="117"/>
        <end position="136"/>
    </location>
</feature>
<evidence type="ECO:0000256" key="2">
    <source>
        <dbReference type="SAM" id="SignalP"/>
    </source>
</evidence>
<feature type="transmembrane region" description="Helical" evidence="1">
    <location>
        <begin position="190"/>
        <end position="211"/>
    </location>
</feature>
<organism evidence="3 4">
    <name type="scientific">Lineolata rhizophorae</name>
    <dbReference type="NCBI Taxonomy" id="578093"/>
    <lineage>
        <taxon>Eukaryota</taxon>
        <taxon>Fungi</taxon>
        <taxon>Dikarya</taxon>
        <taxon>Ascomycota</taxon>
        <taxon>Pezizomycotina</taxon>
        <taxon>Dothideomycetes</taxon>
        <taxon>Dothideomycetes incertae sedis</taxon>
        <taxon>Lineolatales</taxon>
        <taxon>Lineolataceae</taxon>
        <taxon>Lineolata</taxon>
    </lineage>
</organism>
<evidence type="ECO:0000313" key="4">
    <source>
        <dbReference type="Proteomes" id="UP000799766"/>
    </source>
</evidence>